<dbReference type="PANTHER" id="PTHR15591">
    <property type="entry name" value="RUN AND SH3 DOMAIN CONTAINING"/>
    <property type="match status" value="1"/>
</dbReference>
<evidence type="ECO:0000256" key="1">
    <source>
        <dbReference type="SAM" id="MobiDB-lite"/>
    </source>
</evidence>
<dbReference type="VEuPathDB" id="VectorBase:ASIS010219"/>
<dbReference type="AlphaFoldDB" id="A0A084VER0"/>
<reference evidence="4" key="2">
    <citation type="submission" date="2020-05" db="UniProtKB">
        <authorList>
            <consortium name="EnsemblMetazoa"/>
        </authorList>
    </citation>
    <scope>IDENTIFICATION</scope>
</reference>
<evidence type="ECO:0000313" key="5">
    <source>
        <dbReference type="Proteomes" id="UP000030765"/>
    </source>
</evidence>
<dbReference type="InterPro" id="IPR058732">
    <property type="entry name" value="RUNDC1_M"/>
</dbReference>
<organism evidence="3">
    <name type="scientific">Anopheles sinensis</name>
    <name type="common">Mosquito</name>
    <dbReference type="NCBI Taxonomy" id="74873"/>
    <lineage>
        <taxon>Eukaryota</taxon>
        <taxon>Metazoa</taxon>
        <taxon>Ecdysozoa</taxon>
        <taxon>Arthropoda</taxon>
        <taxon>Hexapoda</taxon>
        <taxon>Insecta</taxon>
        <taxon>Pterygota</taxon>
        <taxon>Neoptera</taxon>
        <taxon>Endopterygota</taxon>
        <taxon>Diptera</taxon>
        <taxon>Nematocera</taxon>
        <taxon>Culicoidea</taxon>
        <taxon>Culicidae</taxon>
        <taxon>Anophelinae</taxon>
        <taxon>Anopheles</taxon>
    </lineage>
</organism>
<protein>
    <submittedName>
        <fullName evidence="3">AGAP004080-PA-like protein</fullName>
    </submittedName>
    <submittedName>
        <fullName evidence="4">RUN domain-containing protein</fullName>
    </submittedName>
</protein>
<dbReference type="Pfam" id="PF26030">
    <property type="entry name" value="RUNDC1"/>
    <property type="match status" value="1"/>
</dbReference>
<accession>A0A084VER0</accession>
<dbReference type="EMBL" id="ATLV01012288">
    <property type="status" value="NOT_ANNOTATED_CDS"/>
    <property type="molecule type" value="Genomic_DNA"/>
</dbReference>
<dbReference type="SUPFAM" id="SSF140741">
    <property type="entry name" value="RUN domain-like"/>
    <property type="match status" value="1"/>
</dbReference>
<dbReference type="VEuPathDB" id="VectorBase:ASIC003492"/>
<gene>
    <name evidence="3" type="ORF">ZHAS_00003492</name>
</gene>
<dbReference type="Gene3D" id="1.20.58.900">
    <property type="match status" value="1"/>
</dbReference>
<dbReference type="SMART" id="SM00593">
    <property type="entry name" value="RUN"/>
    <property type="match status" value="1"/>
</dbReference>
<dbReference type="InterPro" id="IPR004012">
    <property type="entry name" value="Run_dom"/>
</dbReference>
<sequence>MSVDIKIHDSSSIAPEDVEAKPDDVKNEYFCNSRDEGNDADGVKYGLYVEHERSGARNGSEDEFDFDSAFSSESNHALTDESTIDQQEERALPDGLMERERLKSLEDEHEVLSSNLIALTSHFAQVQLRLRQIVEAPPVERDGLLKNLEEFAFLGIPEIQQNPVKQNIPEIVANLDRSPESVENLREKQHELIEHLKSQLLDLERYAYESGAGVLPQSILLEKQKVIIEEIKKKINLNLNELDLPQLTSEDLRQQVDSALDELVNPLKMKEQLVTQLKTQIQDLERFIGFLQTNEKAEIKKRFLEQQQKQQLSAKEAGRSSKNVSERQTVSKPDSSQSSTFPSNANQTATRRESFNSKAFGLMDKAGTLLQMFALSQFNCGSDRNRDANYQSKMMTRTRENCWGDIRARLEYDVQEIASLAMTLQSELPTTDADHQDEEDDDLSRPSRGNRKNYELTLLVRKRLAKTIQRLMQHGLRGVSENTSNSLVPFISGCFSSGGTGTGGANSSSGGANRPNMDSRSDERFYRPEVRRKSTGATTTAPKKQSRSTEDVSMASVEQNLFSQLDDDEDDDEYIEQRFGGSSEPELHAWELLLVYYNIKNGERYNSTPARKLSESFNLDIVDGRPLSNKQSLLSAIGSIIALHTPYKRSYDSQFKALICAGLNAQKLTQWLYLIFQSKELVSSYYTSWSYVANTGFRDALKTLDSLTQYRFDLPVDLSVRQFKNIKDVFM</sequence>
<feature type="region of interest" description="Disordered" evidence="1">
    <location>
        <begin position="500"/>
        <end position="554"/>
    </location>
</feature>
<dbReference type="InterPro" id="IPR047343">
    <property type="entry name" value="RUSC1_2"/>
</dbReference>
<dbReference type="STRING" id="74873.A0A084VER0"/>
<feature type="region of interest" description="Disordered" evidence="1">
    <location>
        <begin position="428"/>
        <end position="450"/>
    </location>
</feature>
<dbReference type="PANTHER" id="PTHR15591:SF19">
    <property type="entry name" value="RUN DOMAIN-CONTAINING PROTEIN 1 ISOFORM X1"/>
    <property type="match status" value="1"/>
</dbReference>
<dbReference type="Proteomes" id="UP000030765">
    <property type="component" value="Unassembled WGS sequence"/>
</dbReference>
<dbReference type="OMA" id="THKGNHW"/>
<feature type="region of interest" description="Disordered" evidence="1">
    <location>
        <begin position="310"/>
        <end position="352"/>
    </location>
</feature>
<dbReference type="EMBL" id="KE524778">
    <property type="protein sequence ID" value="KFB36454.1"/>
    <property type="molecule type" value="Genomic_DNA"/>
</dbReference>
<evidence type="ECO:0000259" key="2">
    <source>
        <dbReference type="PROSITE" id="PS50826"/>
    </source>
</evidence>
<reference evidence="3 5" key="1">
    <citation type="journal article" date="2014" name="BMC Genomics">
        <title>Genome sequence of Anopheles sinensis provides insight into genetics basis of mosquito competence for malaria parasites.</title>
        <authorList>
            <person name="Zhou D."/>
            <person name="Zhang D."/>
            <person name="Ding G."/>
            <person name="Shi L."/>
            <person name="Hou Q."/>
            <person name="Ye Y."/>
            <person name="Xu Y."/>
            <person name="Zhou H."/>
            <person name="Xiong C."/>
            <person name="Li S."/>
            <person name="Yu J."/>
            <person name="Hong S."/>
            <person name="Yu X."/>
            <person name="Zou P."/>
            <person name="Chen C."/>
            <person name="Chang X."/>
            <person name="Wang W."/>
            <person name="Lv Y."/>
            <person name="Sun Y."/>
            <person name="Ma L."/>
            <person name="Shen B."/>
            <person name="Zhu C."/>
        </authorList>
    </citation>
    <scope>NUCLEOTIDE SEQUENCE [LARGE SCALE GENOMIC DNA]</scope>
</reference>
<proteinExistence type="predicted"/>
<evidence type="ECO:0000313" key="4">
    <source>
        <dbReference type="EnsemblMetazoa" id="ASIC003492-PA"/>
    </source>
</evidence>
<dbReference type="Pfam" id="PF02759">
    <property type="entry name" value="RUN"/>
    <property type="match status" value="1"/>
</dbReference>
<keyword evidence="5" id="KW-1185">Reference proteome</keyword>
<dbReference type="InterPro" id="IPR037213">
    <property type="entry name" value="Run_dom_sf"/>
</dbReference>
<feature type="compositionally biased region" description="Polar residues" evidence="1">
    <location>
        <begin position="320"/>
        <end position="349"/>
    </location>
</feature>
<dbReference type="OrthoDB" id="10068328at2759"/>
<dbReference type="CDD" id="cd17683">
    <property type="entry name" value="RUN_RUNDC1"/>
    <property type="match status" value="1"/>
</dbReference>
<dbReference type="EnsemblMetazoa" id="ASIC003492-RA">
    <property type="protein sequence ID" value="ASIC003492-PA"/>
    <property type="gene ID" value="ASIC003492"/>
</dbReference>
<feature type="domain" description="RUN" evidence="2">
    <location>
        <begin position="455"/>
        <end position="719"/>
    </location>
</feature>
<name>A0A084VER0_ANOSI</name>
<feature type="region of interest" description="Disordered" evidence="1">
    <location>
        <begin position="1"/>
        <end position="24"/>
    </location>
</feature>
<dbReference type="PROSITE" id="PS50826">
    <property type="entry name" value="RUN"/>
    <property type="match status" value="1"/>
</dbReference>
<evidence type="ECO:0000313" key="3">
    <source>
        <dbReference type="EMBL" id="KFB36454.1"/>
    </source>
</evidence>
<feature type="compositionally biased region" description="Basic and acidic residues" evidence="1">
    <location>
        <begin position="517"/>
        <end position="532"/>
    </location>
</feature>